<evidence type="ECO:0000313" key="2">
    <source>
        <dbReference type="EMBL" id="GBG19854.1"/>
    </source>
</evidence>
<keyword evidence="3" id="KW-1185">Reference proteome</keyword>
<proteinExistence type="predicted"/>
<feature type="transmembrane region" description="Helical" evidence="1">
    <location>
        <begin position="20"/>
        <end position="43"/>
    </location>
</feature>
<comment type="caution">
    <text evidence="2">The sequence shown here is derived from an EMBL/GenBank/DDBJ whole genome shotgun (WGS) entry which is preliminary data.</text>
</comment>
<sequence length="45" mass="5185">MSEHSKIIRLTLLNFRSGRWRGNFTITNFLPMVGAFLSLPALYTN</sequence>
<protein>
    <submittedName>
        <fullName evidence="2">Uncharacterized protein</fullName>
    </submittedName>
</protein>
<evidence type="ECO:0000313" key="3">
    <source>
        <dbReference type="Proteomes" id="UP000245124"/>
    </source>
</evidence>
<reference evidence="2 3" key="1">
    <citation type="submission" date="2017-06" db="EMBL/GenBank/DDBJ databases">
        <title>Genome sequencing of cyanobaciteial culture collection at National Institute for Environmental Studies (NIES).</title>
        <authorList>
            <person name="Hirose Y."/>
            <person name="Shimura Y."/>
            <person name="Fujisawa T."/>
            <person name="Nakamura Y."/>
            <person name="Kawachi M."/>
        </authorList>
    </citation>
    <scope>NUCLEOTIDE SEQUENCE [LARGE SCALE GENOMIC DNA]</scope>
    <source>
        <strain evidence="2 3">NIES-4072</strain>
    </source>
</reference>
<keyword evidence="1" id="KW-0472">Membrane</keyword>
<dbReference type="EMBL" id="BDUD01000001">
    <property type="protein sequence ID" value="GBG19854.1"/>
    <property type="molecule type" value="Genomic_DNA"/>
</dbReference>
<dbReference type="RefSeq" id="WP_181374055.1">
    <property type="nucleotide sequence ID" value="NZ_BDUD01000001.1"/>
</dbReference>
<keyword evidence="1" id="KW-1133">Transmembrane helix</keyword>
<keyword evidence="1" id="KW-0812">Transmembrane</keyword>
<dbReference type="AlphaFoldDB" id="A0A2R5FW08"/>
<dbReference type="Proteomes" id="UP000245124">
    <property type="component" value="Unassembled WGS sequence"/>
</dbReference>
<accession>A0A2R5FW08</accession>
<evidence type="ECO:0000256" key="1">
    <source>
        <dbReference type="SAM" id="Phobius"/>
    </source>
</evidence>
<organism evidence="2 3">
    <name type="scientific">Nostoc commune NIES-4072</name>
    <dbReference type="NCBI Taxonomy" id="2005467"/>
    <lineage>
        <taxon>Bacteria</taxon>
        <taxon>Bacillati</taxon>
        <taxon>Cyanobacteriota</taxon>
        <taxon>Cyanophyceae</taxon>
        <taxon>Nostocales</taxon>
        <taxon>Nostocaceae</taxon>
        <taxon>Nostoc</taxon>
    </lineage>
</organism>
<gene>
    <name evidence="2" type="ORF">NIES4072_35230</name>
</gene>
<name>A0A2R5FW08_NOSCO</name>